<name>A0A3B0X8V3_9ZZZZ</name>
<accession>A0A3B0X8V3</accession>
<organism evidence="1">
    <name type="scientific">hydrothermal vent metagenome</name>
    <dbReference type="NCBI Taxonomy" id="652676"/>
    <lineage>
        <taxon>unclassified sequences</taxon>
        <taxon>metagenomes</taxon>
        <taxon>ecological metagenomes</taxon>
    </lineage>
</organism>
<gene>
    <name evidence="1" type="ORF">MNBD_GAMMA11-2003</name>
</gene>
<dbReference type="InterPro" id="IPR010838">
    <property type="entry name" value="DUF1444"/>
</dbReference>
<dbReference type="EMBL" id="UOFG01000004">
    <property type="protein sequence ID" value="VAW57889.1"/>
    <property type="molecule type" value="Genomic_DNA"/>
</dbReference>
<dbReference type="Pfam" id="PF07285">
    <property type="entry name" value="DUF1444"/>
    <property type="match status" value="1"/>
</dbReference>
<dbReference type="AlphaFoldDB" id="A0A3B0X8V3"/>
<protein>
    <submittedName>
        <fullName evidence="1">Uncharacterized protein</fullName>
    </submittedName>
</protein>
<sequence length="301" mass="34309">MFGSSDEALEFVHEYASQVCLSLYQVESVEVINAMELTVKAVEGHIFTIPLEPLQQQIDQLQGESLTDDELLYYFGKKVNEALGYTNIWPTDIALVYPVIKSTAFIHGLSDKQAEEIIYQGYEGDLWICYGVYKEGQLHCLTHEQLKYTLGIEIENLHSIALDNLDTAQAQNAKAGPLYDPVWQMSHENHYADDAGALLHASFWQSMFEELKWPSMAMAVPHADCVLFCDADNTQAMDALQQTTEQVYHEADEPLSRFVFWWNPENLCWQTSRFVNMEQRLAETFRLSRVGLGGRAPPLKK</sequence>
<proteinExistence type="predicted"/>
<reference evidence="1" key="1">
    <citation type="submission" date="2018-06" db="EMBL/GenBank/DDBJ databases">
        <authorList>
            <person name="Zhirakovskaya E."/>
        </authorList>
    </citation>
    <scope>NUCLEOTIDE SEQUENCE</scope>
</reference>
<evidence type="ECO:0000313" key="1">
    <source>
        <dbReference type="EMBL" id="VAW57889.1"/>
    </source>
</evidence>